<dbReference type="Pfam" id="PF10988">
    <property type="entry name" value="DUF2807"/>
    <property type="match status" value="1"/>
</dbReference>
<feature type="domain" description="Putative auto-transporter adhesin head GIN" evidence="1">
    <location>
        <begin position="23"/>
        <end position="202"/>
    </location>
</feature>
<dbReference type="Gene3D" id="2.160.20.120">
    <property type="match status" value="1"/>
</dbReference>
<organism evidence="2 3">
    <name type="scientific">Nibribacter koreensis</name>
    <dbReference type="NCBI Taxonomy" id="1084519"/>
    <lineage>
        <taxon>Bacteria</taxon>
        <taxon>Pseudomonadati</taxon>
        <taxon>Bacteroidota</taxon>
        <taxon>Cytophagia</taxon>
        <taxon>Cytophagales</taxon>
        <taxon>Hymenobacteraceae</taxon>
        <taxon>Nibribacter</taxon>
    </lineage>
</organism>
<keyword evidence="3" id="KW-1185">Reference proteome</keyword>
<dbReference type="EMBL" id="BAABGX010000001">
    <property type="protein sequence ID" value="GAA4299696.1"/>
    <property type="molecule type" value="Genomic_DNA"/>
</dbReference>
<accession>A0ABP8FBD1</accession>
<evidence type="ECO:0000313" key="2">
    <source>
        <dbReference type="EMBL" id="GAA4299696.1"/>
    </source>
</evidence>
<sequence length="220" mass="23689">MGEGPCLVGSGAVKKEVRDLPPFSGVDLRIPGKVFIQAGPQRVTLETFQNISQEIKMEVVGSTLVINAANCLEYMDEEAKIYVYLPNVENVELKSSGQIYVQSVPSLGKLRLSLSGSGYLDYSGNPEELFVLHSGSGDVDLFGSAAYLETTLSGSGRLRGFPLAAESAKTTLTGSGYQQVWVKDRLDAIITGSGNIYYRGQPQLLTVYTTSSGKVINSNY</sequence>
<protein>
    <submittedName>
        <fullName evidence="2">Head GIN domain-containing protein</fullName>
    </submittedName>
</protein>
<dbReference type="Proteomes" id="UP001501844">
    <property type="component" value="Unassembled WGS sequence"/>
</dbReference>
<proteinExistence type="predicted"/>
<name>A0ABP8FBD1_9BACT</name>
<reference evidence="3" key="1">
    <citation type="journal article" date="2019" name="Int. J. Syst. Evol. Microbiol.">
        <title>The Global Catalogue of Microorganisms (GCM) 10K type strain sequencing project: providing services to taxonomists for standard genome sequencing and annotation.</title>
        <authorList>
            <consortium name="The Broad Institute Genomics Platform"/>
            <consortium name="The Broad Institute Genome Sequencing Center for Infectious Disease"/>
            <person name="Wu L."/>
            <person name="Ma J."/>
        </authorList>
    </citation>
    <scope>NUCLEOTIDE SEQUENCE [LARGE SCALE GENOMIC DNA]</scope>
    <source>
        <strain evidence="3">JCM 17917</strain>
    </source>
</reference>
<dbReference type="InterPro" id="IPR021255">
    <property type="entry name" value="DUF2807"/>
</dbReference>
<comment type="caution">
    <text evidence="2">The sequence shown here is derived from an EMBL/GenBank/DDBJ whole genome shotgun (WGS) entry which is preliminary data.</text>
</comment>
<evidence type="ECO:0000259" key="1">
    <source>
        <dbReference type="Pfam" id="PF10988"/>
    </source>
</evidence>
<evidence type="ECO:0000313" key="3">
    <source>
        <dbReference type="Proteomes" id="UP001501844"/>
    </source>
</evidence>
<gene>
    <name evidence="2" type="ORF">GCM10023183_09240</name>
</gene>